<dbReference type="EMBL" id="CAJVCH010333614">
    <property type="protein sequence ID" value="CAG7815021.1"/>
    <property type="molecule type" value="Genomic_DNA"/>
</dbReference>
<proteinExistence type="predicted"/>
<keyword evidence="2" id="KW-1185">Reference proteome</keyword>
<dbReference type="Proteomes" id="UP000708208">
    <property type="component" value="Unassembled WGS sequence"/>
</dbReference>
<gene>
    <name evidence="1" type="ORF">AFUS01_LOCUS25727</name>
</gene>
<accession>A0A8J2P472</accession>
<sequence length="68" mass="6820">MRGVCACAMGRASHDLSRLASRRVLGGIGGGCGEALLNSIHTRRLPLFLYASSSSLGTGSSGVSAGVL</sequence>
<organism evidence="1 2">
    <name type="scientific">Allacma fusca</name>
    <dbReference type="NCBI Taxonomy" id="39272"/>
    <lineage>
        <taxon>Eukaryota</taxon>
        <taxon>Metazoa</taxon>
        <taxon>Ecdysozoa</taxon>
        <taxon>Arthropoda</taxon>
        <taxon>Hexapoda</taxon>
        <taxon>Collembola</taxon>
        <taxon>Symphypleona</taxon>
        <taxon>Sminthuridae</taxon>
        <taxon>Allacma</taxon>
    </lineage>
</organism>
<comment type="caution">
    <text evidence="1">The sequence shown here is derived from an EMBL/GenBank/DDBJ whole genome shotgun (WGS) entry which is preliminary data.</text>
</comment>
<reference evidence="1" key="1">
    <citation type="submission" date="2021-06" db="EMBL/GenBank/DDBJ databases">
        <authorList>
            <person name="Hodson N. C."/>
            <person name="Mongue J. A."/>
            <person name="Jaron S. K."/>
        </authorList>
    </citation>
    <scope>NUCLEOTIDE SEQUENCE</scope>
</reference>
<evidence type="ECO:0000313" key="2">
    <source>
        <dbReference type="Proteomes" id="UP000708208"/>
    </source>
</evidence>
<name>A0A8J2P472_9HEXA</name>
<dbReference type="AlphaFoldDB" id="A0A8J2P472"/>
<protein>
    <submittedName>
        <fullName evidence="1">Uncharacterized protein</fullName>
    </submittedName>
</protein>
<evidence type="ECO:0000313" key="1">
    <source>
        <dbReference type="EMBL" id="CAG7815021.1"/>
    </source>
</evidence>